<sequence length="338" mass="40686">MNKINFDKPILFCDESGFSGNIKLDTDHEKYLRQPLFVVASILINNEKEYREIENIYTKFLLKHKFTGSEFKEEMFSKKNNHILADFIDLIIEKDFWFFSVIDKTFDICNDALYLLFPNSFDEKSYGIYEAVQLNRDKIDFIVKEYFELLKSLDLSKYYKNITKNIDFGPYYENISQINLESNFKIFIQDKKYAKFHHLESILYLFSMVDNDSNFLSLDILKKYNVYYDNNEEFQRIKTEEHFLKNFISEINFLESENYIILQFADNIARLLNRYFKYILFENKDELAEKIFSKMGINYFGKGNFMMYSEDQKKFMNSGQDFRDVIDSINFGKNKHIK</sequence>
<keyword evidence="2" id="KW-1185">Reference proteome</keyword>
<accession>A0A345Z4V2</accession>
<name>A0A345Z4V2_9MOLU</name>
<evidence type="ECO:0008006" key="3">
    <source>
        <dbReference type="Google" id="ProtNLM"/>
    </source>
</evidence>
<protein>
    <recommendedName>
        <fullName evidence="3">DUF3800 domain-containing protein</fullName>
    </recommendedName>
</protein>
<dbReference type="AlphaFoldDB" id="A0A345Z4V2"/>
<proteinExistence type="predicted"/>
<dbReference type="InterPro" id="IPR024524">
    <property type="entry name" value="DUF3800"/>
</dbReference>
<dbReference type="Pfam" id="PF12686">
    <property type="entry name" value="DUF3800"/>
    <property type="match status" value="1"/>
</dbReference>
<dbReference type="EMBL" id="CP031376">
    <property type="protein sequence ID" value="AXK51631.1"/>
    <property type="molecule type" value="Genomic_DNA"/>
</dbReference>
<dbReference type="KEGG" id="salx:SALLE_v1c09610"/>
<organism evidence="1 2">
    <name type="scientific">Spiroplasma alleghenense</name>
    <dbReference type="NCBI Taxonomy" id="216931"/>
    <lineage>
        <taxon>Bacteria</taxon>
        <taxon>Bacillati</taxon>
        <taxon>Mycoplasmatota</taxon>
        <taxon>Mollicutes</taxon>
        <taxon>Entomoplasmatales</taxon>
        <taxon>Spiroplasmataceae</taxon>
        <taxon>Spiroplasma</taxon>
    </lineage>
</organism>
<reference evidence="1 2" key="1">
    <citation type="submission" date="2018-07" db="EMBL/GenBank/DDBJ databases">
        <title>Complete genome sequence of Spiroplasma alleghenense PLHS-1 (ATCC 51752).</title>
        <authorList>
            <person name="Chou L."/>
            <person name="Lee T.-Y."/>
            <person name="Tsai Y.-M."/>
            <person name="Kuo C.-H."/>
        </authorList>
    </citation>
    <scope>NUCLEOTIDE SEQUENCE [LARGE SCALE GENOMIC DNA]</scope>
    <source>
        <strain evidence="1 2">PLHS-1</strain>
    </source>
</reference>
<gene>
    <name evidence="1" type="ORF">SALLE_v1c09610</name>
</gene>
<evidence type="ECO:0000313" key="1">
    <source>
        <dbReference type="EMBL" id="AXK51631.1"/>
    </source>
</evidence>
<dbReference type="RefSeq" id="WP_115558524.1">
    <property type="nucleotide sequence ID" value="NZ_CP031376.1"/>
</dbReference>
<dbReference type="Proteomes" id="UP000254792">
    <property type="component" value="Chromosome"/>
</dbReference>
<evidence type="ECO:0000313" key="2">
    <source>
        <dbReference type="Proteomes" id="UP000254792"/>
    </source>
</evidence>